<dbReference type="GO" id="GO:0016020">
    <property type="term" value="C:membrane"/>
    <property type="evidence" value="ECO:0007669"/>
    <property type="project" value="GOC"/>
</dbReference>
<keyword evidence="1" id="KW-0732">Signal</keyword>
<accession>A0A8T1VFH2</accession>
<comment type="caution">
    <text evidence="5">The sequence shown here is derived from an EMBL/GenBank/DDBJ whole genome shotgun (WGS) entry which is preliminary data.</text>
</comment>
<feature type="domain" description="Glycosyl hydrolase family 30 TIM-barrel" evidence="3">
    <location>
        <begin position="268"/>
        <end position="339"/>
    </location>
</feature>
<keyword evidence="2" id="KW-0378">Hydrolase</keyword>
<dbReference type="PANTHER" id="PTHR11069:SF23">
    <property type="entry name" value="LYSOSOMAL ACID GLUCOSYLCERAMIDASE"/>
    <property type="match status" value="1"/>
</dbReference>
<evidence type="ECO:0000256" key="2">
    <source>
        <dbReference type="ARBA" id="ARBA00022801"/>
    </source>
</evidence>
<evidence type="ECO:0000259" key="4">
    <source>
        <dbReference type="Pfam" id="PF17189"/>
    </source>
</evidence>
<evidence type="ECO:0000313" key="5">
    <source>
        <dbReference type="EMBL" id="KAG7378990.1"/>
    </source>
</evidence>
<dbReference type="GO" id="GO:0004348">
    <property type="term" value="F:glucosylceramidase activity"/>
    <property type="evidence" value="ECO:0007669"/>
    <property type="project" value="InterPro"/>
</dbReference>
<dbReference type="Pfam" id="PF17189">
    <property type="entry name" value="Glyco_hydro_30C"/>
    <property type="match status" value="1"/>
</dbReference>
<dbReference type="PANTHER" id="PTHR11069">
    <property type="entry name" value="GLUCOSYLCERAMIDASE"/>
    <property type="match status" value="1"/>
</dbReference>
<dbReference type="InterPro" id="IPR001139">
    <property type="entry name" value="Glyco_hydro_30"/>
</dbReference>
<sequence>MMEPIAGLKWTRGGQKSSSFIAVDVDTTYQEIMGFGGAFTEAAALQFQRLPKEKQEEVLTLYFDKESGSAYSFGRVPMGSCDFSVDSYSFADTVGDLEMQHFDMDVTHDTEAMIPFIKRALERRPDMKMFLAPWSPPAWMKRSSPEYNASMLGSVKPVGLRNDMRAAWALYFSKFITAYKQHGIPFWGLSPQNEPEFAAPWEACAYDPEHEAEFIGEFLGPVLERDHPGLTLVVFDHNRNSVQHWAEVIYNHPTAAQYVDGMAVHCDAWFRAQRYGHDIMSDLNNYVAGWVDWNLLLDHTGGPNHKGNNCDAPIIVAESGSDYFVQPMFYFIQHFSKYIPVGSRRVKAQVAVQFATPGDAQLYVDYQSSLEACDGSSRQTIHRTDDGKMQVTGTPFCLNEVEAAIGGHEIRLVECQYTQQTWTFEADSGRIRVDDYCLSLSRGSTVDGVRVTADKCGEDVVAHQQWTFNAEDGTMRSRASTSEQCVTTGYPFVQAAAFVTPEKRKVLVVLNENTEPAEFQVQVGGAVLETSIAQGAIRTYIWE</sequence>
<proteinExistence type="predicted"/>
<dbReference type="InterPro" id="IPR033453">
    <property type="entry name" value="Glyco_hydro_30_TIM-barrel"/>
</dbReference>
<organism evidence="5 6">
    <name type="scientific">Phytophthora boehmeriae</name>
    <dbReference type="NCBI Taxonomy" id="109152"/>
    <lineage>
        <taxon>Eukaryota</taxon>
        <taxon>Sar</taxon>
        <taxon>Stramenopiles</taxon>
        <taxon>Oomycota</taxon>
        <taxon>Peronosporomycetes</taxon>
        <taxon>Peronosporales</taxon>
        <taxon>Peronosporaceae</taxon>
        <taxon>Phytophthora</taxon>
    </lineage>
</organism>
<dbReference type="GO" id="GO:0006680">
    <property type="term" value="P:glucosylceramide catabolic process"/>
    <property type="evidence" value="ECO:0007669"/>
    <property type="project" value="TreeGrafter"/>
</dbReference>
<evidence type="ECO:0000259" key="3">
    <source>
        <dbReference type="Pfam" id="PF02055"/>
    </source>
</evidence>
<dbReference type="PROSITE" id="PS50231">
    <property type="entry name" value="RICIN_B_LECTIN"/>
    <property type="match status" value="1"/>
</dbReference>
<gene>
    <name evidence="5" type="ORF">PHYBOEH_012078</name>
</gene>
<dbReference type="Pfam" id="PF02055">
    <property type="entry name" value="Glyco_hydro_30"/>
    <property type="match status" value="2"/>
</dbReference>
<dbReference type="AlphaFoldDB" id="A0A8T1VFH2"/>
<protein>
    <recommendedName>
        <fullName evidence="7">Glucosylceramidase</fullName>
    </recommendedName>
</protein>
<evidence type="ECO:0000313" key="6">
    <source>
        <dbReference type="Proteomes" id="UP000693981"/>
    </source>
</evidence>
<reference evidence="5" key="1">
    <citation type="submission" date="2021-02" db="EMBL/GenBank/DDBJ databases">
        <authorList>
            <person name="Palmer J.M."/>
        </authorList>
    </citation>
    <scope>NUCLEOTIDE SEQUENCE</scope>
    <source>
        <strain evidence="5">SCRP23</strain>
    </source>
</reference>
<dbReference type="Proteomes" id="UP000693981">
    <property type="component" value="Unassembled WGS sequence"/>
</dbReference>
<name>A0A8T1VFH2_9STRA</name>
<dbReference type="InterPro" id="IPR033452">
    <property type="entry name" value="GH30_C"/>
</dbReference>
<feature type="domain" description="Glycosyl hydrolase family 30 TIM-barrel" evidence="3">
    <location>
        <begin position="32"/>
        <end position="266"/>
    </location>
</feature>
<evidence type="ECO:0000256" key="1">
    <source>
        <dbReference type="ARBA" id="ARBA00022729"/>
    </source>
</evidence>
<feature type="domain" description="Glycosyl hydrolase family 30 beta sandwich" evidence="4">
    <location>
        <begin position="492"/>
        <end position="540"/>
    </location>
</feature>
<keyword evidence="6" id="KW-1185">Reference proteome</keyword>
<dbReference type="OrthoDB" id="2160638at2759"/>
<dbReference type="EMBL" id="JAGDFL010000989">
    <property type="protein sequence ID" value="KAG7378990.1"/>
    <property type="molecule type" value="Genomic_DNA"/>
</dbReference>
<evidence type="ECO:0008006" key="7">
    <source>
        <dbReference type="Google" id="ProtNLM"/>
    </source>
</evidence>